<sequence>MKRFINIILIVFVLGIIFVPGVKVFVQSTLMKIGLFSPKFNNEPKEATTAAYTMQLKDEKGVNISLEDLKGKVVFINFWATWCPPCIAEMPTIQTLYENFKNDDEVKFVILEVEGNQEKAKKLFRDKGLTLPVSFPNGTIPKEFYKGTLPTTVILDKNGAIAFQSEGITNYADQKMVDFIKQQKQK</sequence>
<keyword evidence="1" id="KW-1133">Transmembrane helix</keyword>
<dbReference type="AlphaFoldDB" id="A0A077EIY2"/>
<feature type="domain" description="Thioredoxin" evidence="2">
    <location>
        <begin position="31"/>
        <end position="185"/>
    </location>
</feature>
<feature type="transmembrane region" description="Helical" evidence="1">
    <location>
        <begin position="7"/>
        <end position="26"/>
    </location>
</feature>
<keyword evidence="1" id="KW-0812">Transmembrane</keyword>
<reference evidence="3" key="2">
    <citation type="journal article" date="2015" name="Genome Biol. Evol.">
        <title>Complete Genome Sequence and Transcriptomic Analysis of the Novel Pathogen Elizabethkingia anophelis in Response to Oxidative Stress.</title>
        <authorList>
            <person name="Li Y."/>
            <person name="Liu Y."/>
            <person name="Chew S.C."/>
            <person name="Tay M."/>
            <person name="Salido M.M."/>
            <person name="Teo J."/>
            <person name="Lauro F.M."/>
            <person name="Givskov M."/>
            <person name="Yang L."/>
        </authorList>
    </citation>
    <scope>NUCLEOTIDE SEQUENCE</scope>
    <source>
        <strain evidence="3">NUHP1</strain>
    </source>
</reference>
<dbReference type="EMBL" id="CP007547">
    <property type="protein sequence ID" value="AIL46144.1"/>
    <property type="molecule type" value="Genomic_DNA"/>
</dbReference>
<dbReference type="RefSeq" id="WP_024564108.1">
    <property type="nucleotide sequence ID" value="NZ_CP007547.1"/>
</dbReference>
<dbReference type="SUPFAM" id="SSF52833">
    <property type="entry name" value="Thioredoxin-like"/>
    <property type="match status" value="1"/>
</dbReference>
<name>A0A077EIY2_9FLAO</name>
<dbReference type="Proteomes" id="UP000028933">
    <property type="component" value="Chromosome"/>
</dbReference>
<dbReference type="KEGG" id="eao:BD94_2369"/>
<dbReference type="InterPro" id="IPR000866">
    <property type="entry name" value="AhpC/TSA"/>
</dbReference>
<dbReference type="PANTHER" id="PTHR42852">
    <property type="entry name" value="THIOL:DISULFIDE INTERCHANGE PROTEIN DSBE"/>
    <property type="match status" value="1"/>
</dbReference>
<dbReference type="InterPro" id="IPR036249">
    <property type="entry name" value="Thioredoxin-like_sf"/>
</dbReference>
<dbReference type="PROSITE" id="PS51352">
    <property type="entry name" value="THIOREDOXIN_2"/>
    <property type="match status" value="1"/>
</dbReference>
<gene>
    <name evidence="3" type="ORF">BD94_2369</name>
</gene>
<keyword evidence="1" id="KW-0472">Membrane</keyword>
<evidence type="ECO:0000256" key="1">
    <source>
        <dbReference type="SAM" id="Phobius"/>
    </source>
</evidence>
<dbReference type="Pfam" id="PF00578">
    <property type="entry name" value="AhpC-TSA"/>
    <property type="match status" value="1"/>
</dbReference>
<dbReference type="STRING" id="1338011.BD94_2369"/>
<dbReference type="Gene3D" id="3.40.30.10">
    <property type="entry name" value="Glutaredoxin"/>
    <property type="match status" value="1"/>
</dbReference>
<reference evidence="3" key="1">
    <citation type="journal article" date="2013" name="Lancet">
        <title>First case of E anophelis outbreak in an intensive-care unit.</title>
        <authorList>
            <person name="Teo J."/>
            <person name="Tan S.Y."/>
            <person name="Tay M."/>
            <person name="Ding Y."/>
            <person name="Kjelleberg S."/>
            <person name="Givskov M."/>
            <person name="Lin R.T."/>
            <person name="Yang L."/>
        </authorList>
    </citation>
    <scope>NUCLEOTIDE SEQUENCE [LARGE SCALE GENOMIC DNA]</scope>
    <source>
        <strain evidence="3">NUHP1</strain>
    </source>
</reference>
<dbReference type="InterPro" id="IPR050553">
    <property type="entry name" value="Thioredoxin_ResA/DsbE_sf"/>
</dbReference>
<organism evidence="3 4">
    <name type="scientific">Elizabethkingia anophelis NUHP1</name>
    <dbReference type="NCBI Taxonomy" id="1338011"/>
    <lineage>
        <taxon>Bacteria</taxon>
        <taxon>Pseudomonadati</taxon>
        <taxon>Bacteroidota</taxon>
        <taxon>Flavobacteriia</taxon>
        <taxon>Flavobacteriales</taxon>
        <taxon>Weeksellaceae</taxon>
        <taxon>Elizabethkingia</taxon>
    </lineage>
</organism>
<dbReference type="InterPro" id="IPR013766">
    <property type="entry name" value="Thioredoxin_domain"/>
</dbReference>
<accession>A0A077EIY2</accession>
<protein>
    <submittedName>
        <fullName evidence="3">Thioredoxin</fullName>
    </submittedName>
</protein>
<proteinExistence type="predicted"/>
<evidence type="ECO:0000313" key="4">
    <source>
        <dbReference type="Proteomes" id="UP000028933"/>
    </source>
</evidence>
<evidence type="ECO:0000313" key="3">
    <source>
        <dbReference type="EMBL" id="AIL46144.1"/>
    </source>
</evidence>
<dbReference type="HOGENOM" id="CLU_042529_11_0_10"/>
<dbReference type="PANTHER" id="PTHR42852:SF17">
    <property type="entry name" value="THIOREDOXIN-LIKE PROTEIN HI_1115"/>
    <property type="match status" value="1"/>
</dbReference>
<dbReference type="GO" id="GO:0016491">
    <property type="term" value="F:oxidoreductase activity"/>
    <property type="evidence" value="ECO:0007669"/>
    <property type="project" value="InterPro"/>
</dbReference>
<evidence type="ECO:0000259" key="2">
    <source>
        <dbReference type="PROSITE" id="PS51352"/>
    </source>
</evidence>
<dbReference type="CDD" id="cd02966">
    <property type="entry name" value="TlpA_like_family"/>
    <property type="match status" value="1"/>
</dbReference>
<dbReference type="eggNOG" id="COG0526">
    <property type="taxonomic scope" value="Bacteria"/>
</dbReference>
<dbReference type="GO" id="GO:0016209">
    <property type="term" value="F:antioxidant activity"/>
    <property type="evidence" value="ECO:0007669"/>
    <property type="project" value="InterPro"/>
</dbReference>